<keyword evidence="4 5" id="KW-0472">Membrane</keyword>
<evidence type="ECO:0000256" key="2">
    <source>
        <dbReference type="ARBA" id="ARBA00022692"/>
    </source>
</evidence>
<dbReference type="InterPro" id="IPR036259">
    <property type="entry name" value="MFS_trans_sf"/>
</dbReference>
<feature type="transmembrane region" description="Helical" evidence="5">
    <location>
        <begin position="342"/>
        <end position="364"/>
    </location>
</feature>
<dbReference type="InterPro" id="IPR005828">
    <property type="entry name" value="MFS_sugar_transport-like"/>
</dbReference>
<sequence>MSRQSLLASKDDFKYHQVKMAPVKPEEAEVESNQSNKSYQHIISEAIGDMGRWQAFLIFAHFTPKIVMAWCMIIISFGGAKTDWWKRTMEIDPITNETLYVNRLKDCSPLGINDSIVYDNTYTITAEWDLICGLDYIPTWIKTSQMVGVMVGAGVLGQLGDWIGRQKCSWFAFTLSVVFILIQAFSANWIMMMVCAFVVGIGLGGFLVLNSIYVLEYIGTSWRSAIGFIPFWASGVVILGGLYSLLPNWRHLCIASAITGAPFIIFMWLTPESIRWLLQHGKTEQAVEVVEKIAKHNKRAKPDLTDLKAVADQESSKLKENALKYNYMTLFKFKATRWRCPLFGFFWFTCAYSYYALTFGVSLLSGNPAANMSLMGVGEGCSLIMCWALTKKFGRKYTTVILFTCTALSSFVITIGYATKAEDSETIKTVCALVSRLFLSGAWGSLIIYTVEIFPTMLRSSAYGFVSICGRIGGIVAPQSAPLYDVAKHLPYTINGVLGGLCALGVLLLHDTATQDLQDKMDDDEEGDLKKEDTTV</sequence>
<accession>A0A7M5V1M5</accession>
<evidence type="ECO:0000313" key="7">
    <source>
        <dbReference type="EnsemblMetazoa" id="CLYHEMP001925.3"/>
    </source>
</evidence>
<dbReference type="GO" id="GO:0022857">
    <property type="term" value="F:transmembrane transporter activity"/>
    <property type="evidence" value="ECO:0007669"/>
    <property type="project" value="InterPro"/>
</dbReference>
<keyword evidence="3 5" id="KW-1133">Transmembrane helix</keyword>
<name>A0A7M5V1M5_9CNID</name>
<dbReference type="Proteomes" id="UP000594262">
    <property type="component" value="Unplaced"/>
</dbReference>
<dbReference type="GO" id="GO:0016020">
    <property type="term" value="C:membrane"/>
    <property type="evidence" value="ECO:0007669"/>
    <property type="project" value="UniProtKB-SubCell"/>
</dbReference>
<keyword evidence="2 5" id="KW-0812">Transmembrane</keyword>
<feature type="transmembrane region" description="Helical" evidence="5">
    <location>
        <begin position="58"/>
        <end position="80"/>
    </location>
</feature>
<organism evidence="7 8">
    <name type="scientific">Clytia hemisphaerica</name>
    <dbReference type="NCBI Taxonomy" id="252671"/>
    <lineage>
        <taxon>Eukaryota</taxon>
        <taxon>Metazoa</taxon>
        <taxon>Cnidaria</taxon>
        <taxon>Hydrozoa</taxon>
        <taxon>Hydroidolina</taxon>
        <taxon>Leptothecata</taxon>
        <taxon>Obeliida</taxon>
        <taxon>Clytiidae</taxon>
        <taxon>Clytia</taxon>
    </lineage>
</organism>
<feature type="transmembrane region" description="Helical" evidence="5">
    <location>
        <begin position="168"/>
        <end position="185"/>
    </location>
</feature>
<dbReference type="InterPro" id="IPR020846">
    <property type="entry name" value="MFS_dom"/>
</dbReference>
<feature type="transmembrane region" description="Helical" evidence="5">
    <location>
        <begin position="397"/>
        <end position="418"/>
    </location>
</feature>
<evidence type="ECO:0000256" key="4">
    <source>
        <dbReference type="ARBA" id="ARBA00023136"/>
    </source>
</evidence>
<dbReference type="InterPro" id="IPR005829">
    <property type="entry name" value="Sugar_transporter_CS"/>
</dbReference>
<evidence type="ECO:0000256" key="5">
    <source>
        <dbReference type="SAM" id="Phobius"/>
    </source>
</evidence>
<reference evidence="7" key="1">
    <citation type="submission" date="2021-01" db="UniProtKB">
        <authorList>
            <consortium name="EnsemblMetazoa"/>
        </authorList>
    </citation>
    <scope>IDENTIFICATION</scope>
</reference>
<proteinExistence type="predicted"/>
<feature type="transmembrane region" description="Helical" evidence="5">
    <location>
        <begin position="430"/>
        <end position="451"/>
    </location>
</feature>
<comment type="subcellular location">
    <subcellularLocation>
        <location evidence="1">Membrane</location>
        <topology evidence="1">Multi-pass membrane protein</topology>
    </subcellularLocation>
</comment>
<feature type="domain" description="Major facilitator superfamily (MFS) profile" evidence="6">
    <location>
        <begin position="99"/>
        <end position="514"/>
    </location>
</feature>
<dbReference type="EnsemblMetazoa" id="CLYHEMT001925.3">
    <property type="protein sequence ID" value="CLYHEMP001925.3"/>
    <property type="gene ID" value="CLYHEMG001925"/>
</dbReference>
<dbReference type="AlphaFoldDB" id="A0A7M5V1M5"/>
<dbReference type="OrthoDB" id="6021376at2759"/>
<feature type="transmembrane region" description="Helical" evidence="5">
    <location>
        <begin position="490"/>
        <end position="510"/>
    </location>
</feature>
<dbReference type="Pfam" id="PF00083">
    <property type="entry name" value="Sugar_tr"/>
    <property type="match status" value="1"/>
</dbReference>
<evidence type="ECO:0000256" key="3">
    <source>
        <dbReference type="ARBA" id="ARBA00022989"/>
    </source>
</evidence>
<feature type="transmembrane region" description="Helical" evidence="5">
    <location>
        <begin position="191"/>
        <end position="213"/>
    </location>
</feature>
<protein>
    <recommendedName>
        <fullName evidence="6">Major facilitator superfamily (MFS) profile domain-containing protein</fullName>
    </recommendedName>
</protein>
<feature type="transmembrane region" description="Helical" evidence="5">
    <location>
        <begin position="249"/>
        <end position="269"/>
    </location>
</feature>
<keyword evidence="8" id="KW-1185">Reference proteome</keyword>
<dbReference type="Gene3D" id="1.20.1250.20">
    <property type="entry name" value="MFS general substrate transporter like domains"/>
    <property type="match status" value="1"/>
</dbReference>
<dbReference type="PROSITE" id="PS00217">
    <property type="entry name" value="SUGAR_TRANSPORT_2"/>
    <property type="match status" value="1"/>
</dbReference>
<feature type="transmembrane region" description="Helical" evidence="5">
    <location>
        <begin position="225"/>
        <end position="243"/>
    </location>
</feature>
<dbReference type="PANTHER" id="PTHR24064">
    <property type="entry name" value="SOLUTE CARRIER FAMILY 22 MEMBER"/>
    <property type="match status" value="1"/>
</dbReference>
<evidence type="ECO:0000256" key="1">
    <source>
        <dbReference type="ARBA" id="ARBA00004141"/>
    </source>
</evidence>
<evidence type="ECO:0000259" key="6">
    <source>
        <dbReference type="PROSITE" id="PS50850"/>
    </source>
</evidence>
<dbReference type="PROSITE" id="PS50850">
    <property type="entry name" value="MFS"/>
    <property type="match status" value="1"/>
</dbReference>
<evidence type="ECO:0000313" key="8">
    <source>
        <dbReference type="Proteomes" id="UP000594262"/>
    </source>
</evidence>
<dbReference type="SUPFAM" id="SSF103473">
    <property type="entry name" value="MFS general substrate transporter"/>
    <property type="match status" value="1"/>
</dbReference>